<dbReference type="GO" id="GO:0030973">
    <property type="term" value="F:molybdate ion binding"/>
    <property type="evidence" value="ECO:0007669"/>
    <property type="project" value="TreeGrafter"/>
</dbReference>
<comment type="similarity">
    <text evidence="1">Belongs to the bacterial solute-binding protein ModA family.</text>
</comment>
<dbReference type="PIRSF" id="PIRSF004846">
    <property type="entry name" value="ModA"/>
    <property type="match status" value="1"/>
</dbReference>
<evidence type="ECO:0000313" key="5">
    <source>
        <dbReference type="EMBL" id="TQM97747.1"/>
    </source>
</evidence>
<evidence type="ECO:0000256" key="1">
    <source>
        <dbReference type="ARBA" id="ARBA00009175"/>
    </source>
</evidence>
<dbReference type="AlphaFoldDB" id="A0A543KRP4"/>
<feature type="binding site" evidence="4">
    <location>
        <position position="181"/>
    </location>
    <ligand>
        <name>molybdate</name>
        <dbReference type="ChEBI" id="CHEBI:36264"/>
    </ligand>
</feature>
<evidence type="ECO:0000256" key="2">
    <source>
        <dbReference type="ARBA" id="ARBA00022723"/>
    </source>
</evidence>
<dbReference type="RefSeq" id="WP_238329705.1">
    <property type="nucleotide sequence ID" value="NZ_BAAAIL010000001.1"/>
</dbReference>
<dbReference type="Gene3D" id="3.40.190.10">
    <property type="entry name" value="Periplasmic binding protein-like II"/>
    <property type="match status" value="2"/>
</dbReference>
<evidence type="ECO:0000256" key="4">
    <source>
        <dbReference type="PIRSR" id="PIRSR004846-1"/>
    </source>
</evidence>
<keyword evidence="4" id="KW-0500">Molybdenum</keyword>
<accession>A0A543KRP4</accession>
<protein>
    <submittedName>
        <fullName evidence="5">Molybdate transport system substrate-binding protein</fullName>
    </submittedName>
</protein>
<sequence length="260" mass="26063">MRGGSRSGATAGGGTAAVVRAAAIVAAIPLALAGCGSPDDAETLTVLAAASLADVLPAVADDLEADHPGLRVELSFAASSTVVQQVDEGAPADVVALADEAALDPLDPRPEHGDPVLFATNTLRIVVPADNPAGIGSPDDLERDGVRLVVCAAQVPCGRATATLLEQLGIEPAVASHEQDVRATLTKVVLGEADAGVVYATDAASASDAVSVVPLPAGAEVRTAYPVLRVSDHPLADAFVEELLSERGRAHLADAGFGLP</sequence>
<name>A0A543KRP4_9MICO</name>
<keyword evidence="6" id="KW-1185">Reference proteome</keyword>
<feature type="binding site" evidence="4">
    <location>
        <position position="79"/>
    </location>
    <ligand>
        <name>molybdate</name>
        <dbReference type="ChEBI" id="CHEBI:36264"/>
    </ligand>
</feature>
<proteinExistence type="inferred from homology"/>
<dbReference type="InterPro" id="IPR005950">
    <property type="entry name" value="ModA"/>
</dbReference>
<dbReference type="GO" id="GO:0046872">
    <property type="term" value="F:metal ion binding"/>
    <property type="evidence" value="ECO:0007669"/>
    <property type="project" value="UniProtKB-KW"/>
</dbReference>
<dbReference type="PANTHER" id="PTHR30632:SF0">
    <property type="entry name" value="SULFATE-BINDING PROTEIN"/>
    <property type="match status" value="1"/>
</dbReference>
<gene>
    <name evidence="5" type="ORF">FB476_2672</name>
</gene>
<dbReference type="Proteomes" id="UP000315133">
    <property type="component" value="Unassembled WGS sequence"/>
</dbReference>
<comment type="caution">
    <text evidence="5">The sequence shown here is derived from an EMBL/GenBank/DDBJ whole genome shotgun (WGS) entry which is preliminary data.</text>
</comment>
<evidence type="ECO:0000313" key="6">
    <source>
        <dbReference type="Proteomes" id="UP000315133"/>
    </source>
</evidence>
<keyword evidence="3" id="KW-0732">Signal</keyword>
<dbReference type="Pfam" id="PF13531">
    <property type="entry name" value="SBP_bac_11"/>
    <property type="match status" value="1"/>
</dbReference>
<evidence type="ECO:0000256" key="3">
    <source>
        <dbReference type="ARBA" id="ARBA00022729"/>
    </source>
</evidence>
<dbReference type="PROSITE" id="PS51257">
    <property type="entry name" value="PROKAR_LIPOPROTEIN"/>
    <property type="match status" value="1"/>
</dbReference>
<feature type="binding site" evidence="4">
    <location>
        <position position="51"/>
    </location>
    <ligand>
        <name>molybdate</name>
        <dbReference type="ChEBI" id="CHEBI:36264"/>
    </ligand>
</feature>
<dbReference type="GO" id="GO:0015689">
    <property type="term" value="P:molybdate ion transport"/>
    <property type="evidence" value="ECO:0007669"/>
    <property type="project" value="InterPro"/>
</dbReference>
<dbReference type="EMBL" id="VFPU01000001">
    <property type="protein sequence ID" value="TQM97747.1"/>
    <property type="molecule type" value="Genomic_DNA"/>
</dbReference>
<feature type="binding site" evidence="4">
    <location>
        <position position="199"/>
    </location>
    <ligand>
        <name>molybdate</name>
        <dbReference type="ChEBI" id="CHEBI:36264"/>
    </ligand>
</feature>
<dbReference type="NCBIfam" id="TIGR01256">
    <property type="entry name" value="modA"/>
    <property type="match status" value="1"/>
</dbReference>
<organism evidence="5 6">
    <name type="scientific">Ornithinimicrobium humiphilum</name>
    <dbReference type="NCBI Taxonomy" id="125288"/>
    <lineage>
        <taxon>Bacteria</taxon>
        <taxon>Bacillati</taxon>
        <taxon>Actinomycetota</taxon>
        <taxon>Actinomycetes</taxon>
        <taxon>Micrococcales</taxon>
        <taxon>Ornithinimicrobiaceae</taxon>
        <taxon>Ornithinimicrobium</taxon>
    </lineage>
</organism>
<dbReference type="InterPro" id="IPR050682">
    <property type="entry name" value="ModA/WtpA"/>
</dbReference>
<keyword evidence="2 4" id="KW-0479">Metal-binding</keyword>
<dbReference type="SUPFAM" id="SSF53850">
    <property type="entry name" value="Periplasmic binding protein-like II"/>
    <property type="match status" value="1"/>
</dbReference>
<reference evidence="5 6" key="1">
    <citation type="submission" date="2019-06" db="EMBL/GenBank/DDBJ databases">
        <title>Sequencing the genomes of 1000 actinobacteria strains.</title>
        <authorList>
            <person name="Klenk H.-P."/>
        </authorList>
    </citation>
    <scope>NUCLEOTIDE SEQUENCE [LARGE SCALE GENOMIC DNA]</scope>
    <source>
        <strain evidence="5 6">DSM 12362</strain>
    </source>
</reference>
<dbReference type="PANTHER" id="PTHR30632">
    <property type="entry name" value="MOLYBDATE-BINDING PERIPLASMIC PROTEIN"/>
    <property type="match status" value="1"/>
</dbReference>